<feature type="domain" description="Thioredoxin" evidence="2">
    <location>
        <begin position="2"/>
        <end position="78"/>
    </location>
</feature>
<evidence type="ECO:0000313" key="3">
    <source>
        <dbReference type="EMBL" id="KAG7595043.1"/>
    </source>
</evidence>
<dbReference type="PANTHER" id="PTHR45663:SF32">
    <property type="entry name" value="THIOREDOXIN FAMILY PROTEIN-RELATED"/>
    <property type="match status" value="1"/>
</dbReference>
<proteinExistence type="predicted"/>
<dbReference type="EMBL" id="JAEFBK010000006">
    <property type="protein sequence ID" value="KAG7595043.1"/>
    <property type="molecule type" value="Genomic_DNA"/>
</dbReference>
<sequence>MVLFTADWCRRCLLMFPTLNNLDLEYKDQFKFYTVNIDKELDITTRYEVSAVPTTIVFKGGHLMTTYMGANPLRLKALVEQYK</sequence>
<dbReference type="GO" id="GO:0009570">
    <property type="term" value="C:chloroplast stroma"/>
    <property type="evidence" value="ECO:0007669"/>
    <property type="project" value="UniProtKB-SubCell"/>
</dbReference>
<dbReference type="AlphaFoldDB" id="A0A8T2CBB6"/>
<evidence type="ECO:0000313" key="4">
    <source>
        <dbReference type="Proteomes" id="UP000694240"/>
    </source>
</evidence>
<reference evidence="3 4" key="1">
    <citation type="submission" date="2020-12" db="EMBL/GenBank/DDBJ databases">
        <title>Concerted genomic and epigenomic changes stabilize Arabidopsis allopolyploids.</title>
        <authorList>
            <person name="Chen Z."/>
        </authorList>
    </citation>
    <scope>NUCLEOTIDE SEQUENCE [LARGE SCALE GENOMIC DNA]</scope>
    <source>
        <strain evidence="3">Allo738</strain>
        <tissue evidence="3">Leaf</tissue>
    </source>
</reference>
<comment type="caution">
    <text evidence="3">The sequence shown here is derived from an EMBL/GenBank/DDBJ whole genome shotgun (WGS) entry which is preliminary data.</text>
</comment>
<dbReference type="Proteomes" id="UP000694240">
    <property type="component" value="Chromosome 6"/>
</dbReference>
<dbReference type="CDD" id="cd02947">
    <property type="entry name" value="TRX_family"/>
    <property type="match status" value="1"/>
</dbReference>
<evidence type="ECO:0000256" key="1">
    <source>
        <dbReference type="ARBA" id="ARBA00004470"/>
    </source>
</evidence>
<protein>
    <submittedName>
        <fullName evidence="3">Thioredoxin domain</fullName>
    </submittedName>
</protein>
<dbReference type="InterPro" id="IPR013766">
    <property type="entry name" value="Thioredoxin_domain"/>
</dbReference>
<evidence type="ECO:0000259" key="2">
    <source>
        <dbReference type="Pfam" id="PF00085"/>
    </source>
</evidence>
<keyword evidence="4" id="KW-1185">Reference proteome</keyword>
<gene>
    <name evidence="3" type="ORF">ISN45_Aa01g037660</name>
</gene>
<accession>A0A8T2CBB6</accession>
<comment type="subcellular location">
    <subcellularLocation>
        <location evidence="1">Plastid</location>
        <location evidence="1">Chloroplast stroma</location>
    </subcellularLocation>
</comment>
<name>A0A8T2CBB6_9BRAS</name>
<organism evidence="3 4">
    <name type="scientific">Arabidopsis thaliana x Arabidopsis arenosa</name>
    <dbReference type="NCBI Taxonomy" id="1240361"/>
    <lineage>
        <taxon>Eukaryota</taxon>
        <taxon>Viridiplantae</taxon>
        <taxon>Streptophyta</taxon>
        <taxon>Embryophyta</taxon>
        <taxon>Tracheophyta</taxon>
        <taxon>Spermatophyta</taxon>
        <taxon>Magnoliopsida</taxon>
        <taxon>eudicotyledons</taxon>
        <taxon>Gunneridae</taxon>
        <taxon>Pentapetalae</taxon>
        <taxon>rosids</taxon>
        <taxon>malvids</taxon>
        <taxon>Brassicales</taxon>
        <taxon>Brassicaceae</taxon>
        <taxon>Camelineae</taxon>
        <taxon>Arabidopsis</taxon>
    </lineage>
</organism>
<dbReference type="GO" id="GO:0015035">
    <property type="term" value="F:protein-disulfide reductase activity"/>
    <property type="evidence" value="ECO:0007669"/>
    <property type="project" value="TreeGrafter"/>
</dbReference>
<dbReference type="PANTHER" id="PTHR45663">
    <property type="entry name" value="GEO12009P1"/>
    <property type="match status" value="1"/>
</dbReference>
<dbReference type="Pfam" id="PF00085">
    <property type="entry name" value="Thioredoxin"/>
    <property type="match status" value="1"/>
</dbReference>